<accession>A0AA89AH38</accession>
<feature type="region of interest" description="Disordered" evidence="1">
    <location>
        <begin position="19"/>
        <end position="39"/>
    </location>
</feature>
<dbReference type="AlphaFoldDB" id="A0AA89AH38"/>
<evidence type="ECO:0000313" key="2">
    <source>
        <dbReference type="EMBL" id="KAK3001501.1"/>
    </source>
</evidence>
<dbReference type="Proteomes" id="UP001188597">
    <property type="component" value="Unassembled WGS sequence"/>
</dbReference>
<gene>
    <name evidence="2" type="ORF">RJ639_021747</name>
</gene>
<protein>
    <submittedName>
        <fullName evidence="2">Uncharacterized protein</fullName>
    </submittedName>
</protein>
<sequence>MAASPINPILSFVHNVTSNGTEKTPLSPPGSTSNLDDSNPTRVVQAQPDMALIPCLDHLKTHIIKTLSFEWLELGSWNRKFLARTTIESPKLCKNVRPWERRQGAGKKEEQINTVRSSMITSRVSPSRPSIDWPAGDGNRKSEDTVDEDKVHPTPEMGEGGERRRSSDPPALAVRPLLSSGFRMKHHVQFVKFRGSTPMEASLAAVGRQSLVVLFWALTGRRELGNGEEVIEENPDDAAVDNSGTGVTKPWPCICHAQFENPSEGTASASLFPVALSCQQKV</sequence>
<feature type="compositionally biased region" description="Basic and acidic residues" evidence="1">
    <location>
        <begin position="138"/>
        <end position="153"/>
    </location>
</feature>
<organism evidence="2 3">
    <name type="scientific">Escallonia herrerae</name>
    <dbReference type="NCBI Taxonomy" id="1293975"/>
    <lineage>
        <taxon>Eukaryota</taxon>
        <taxon>Viridiplantae</taxon>
        <taxon>Streptophyta</taxon>
        <taxon>Embryophyta</taxon>
        <taxon>Tracheophyta</taxon>
        <taxon>Spermatophyta</taxon>
        <taxon>Magnoliopsida</taxon>
        <taxon>eudicotyledons</taxon>
        <taxon>Gunneridae</taxon>
        <taxon>Pentapetalae</taxon>
        <taxon>asterids</taxon>
        <taxon>campanulids</taxon>
        <taxon>Escalloniales</taxon>
        <taxon>Escalloniaceae</taxon>
        <taxon>Escallonia</taxon>
    </lineage>
</organism>
<name>A0AA89AH38_9ASTE</name>
<feature type="region of interest" description="Disordered" evidence="1">
    <location>
        <begin position="121"/>
        <end position="171"/>
    </location>
</feature>
<comment type="caution">
    <text evidence="2">The sequence shown here is derived from an EMBL/GenBank/DDBJ whole genome shotgun (WGS) entry which is preliminary data.</text>
</comment>
<dbReference type="EMBL" id="JAVXUP010002773">
    <property type="protein sequence ID" value="KAK3001501.1"/>
    <property type="molecule type" value="Genomic_DNA"/>
</dbReference>
<proteinExistence type="predicted"/>
<reference evidence="2" key="1">
    <citation type="submission" date="2022-12" db="EMBL/GenBank/DDBJ databases">
        <title>Draft genome assemblies for two species of Escallonia (Escalloniales).</title>
        <authorList>
            <person name="Chanderbali A."/>
            <person name="Dervinis C."/>
            <person name="Anghel I."/>
            <person name="Soltis D."/>
            <person name="Soltis P."/>
            <person name="Zapata F."/>
        </authorList>
    </citation>
    <scope>NUCLEOTIDE SEQUENCE</scope>
    <source>
        <strain evidence="2">UCBG64.0493</strain>
        <tissue evidence="2">Leaf</tissue>
    </source>
</reference>
<evidence type="ECO:0000313" key="3">
    <source>
        <dbReference type="Proteomes" id="UP001188597"/>
    </source>
</evidence>
<evidence type="ECO:0000256" key="1">
    <source>
        <dbReference type="SAM" id="MobiDB-lite"/>
    </source>
</evidence>
<keyword evidence="3" id="KW-1185">Reference proteome</keyword>